<dbReference type="InterPro" id="IPR036390">
    <property type="entry name" value="WH_DNA-bd_sf"/>
</dbReference>
<evidence type="ECO:0000313" key="2">
    <source>
        <dbReference type="EMBL" id="MFC6888417.1"/>
    </source>
</evidence>
<feature type="domain" description="HTH hxlR-type" evidence="1">
    <location>
        <begin position="15"/>
        <end position="88"/>
    </location>
</feature>
<dbReference type="Gene3D" id="1.10.10.10">
    <property type="entry name" value="Winged helix-like DNA-binding domain superfamily/Winged helix DNA-binding domain"/>
    <property type="match status" value="1"/>
</dbReference>
<organism evidence="2 3">
    <name type="scientific">Halorubrum trueperi</name>
    <dbReference type="NCBI Taxonomy" id="2004704"/>
    <lineage>
        <taxon>Archaea</taxon>
        <taxon>Methanobacteriati</taxon>
        <taxon>Methanobacteriota</taxon>
        <taxon>Stenosarchaea group</taxon>
        <taxon>Halobacteria</taxon>
        <taxon>Halobacteriales</taxon>
        <taxon>Haloferacaceae</taxon>
        <taxon>Halorubrum</taxon>
    </lineage>
</organism>
<reference evidence="2 3" key="1">
    <citation type="journal article" date="2019" name="Int. J. Syst. Evol. Microbiol.">
        <title>The Global Catalogue of Microorganisms (GCM) 10K type strain sequencing project: providing services to taxonomists for standard genome sequencing and annotation.</title>
        <authorList>
            <consortium name="The Broad Institute Genomics Platform"/>
            <consortium name="The Broad Institute Genome Sequencing Center for Infectious Disease"/>
            <person name="Wu L."/>
            <person name="Ma J."/>
        </authorList>
    </citation>
    <scope>NUCLEOTIDE SEQUENCE [LARGE SCALE GENOMIC DNA]</scope>
    <source>
        <strain evidence="2 3">Y73</strain>
    </source>
</reference>
<proteinExistence type="predicted"/>
<dbReference type="Pfam" id="PF01638">
    <property type="entry name" value="HxlR"/>
    <property type="match status" value="1"/>
</dbReference>
<dbReference type="Proteomes" id="UP001596333">
    <property type="component" value="Unassembled WGS sequence"/>
</dbReference>
<gene>
    <name evidence="2" type="ORF">ACFQEY_05070</name>
</gene>
<dbReference type="RefSeq" id="WP_379765329.1">
    <property type="nucleotide sequence ID" value="NZ_JBHSXI010000002.1"/>
</dbReference>
<comment type="caution">
    <text evidence="2">The sequence shown here is derived from an EMBL/GenBank/DDBJ whole genome shotgun (WGS) entry which is preliminary data.</text>
</comment>
<keyword evidence="3" id="KW-1185">Reference proteome</keyword>
<dbReference type="InterPro" id="IPR036388">
    <property type="entry name" value="WH-like_DNA-bd_sf"/>
</dbReference>
<evidence type="ECO:0000313" key="3">
    <source>
        <dbReference type="Proteomes" id="UP001596333"/>
    </source>
</evidence>
<dbReference type="EMBL" id="JBHSXI010000002">
    <property type="protein sequence ID" value="MFC6888417.1"/>
    <property type="molecule type" value="Genomic_DNA"/>
</dbReference>
<dbReference type="InterPro" id="IPR002577">
    <property type="entry name" value="HTH_HxlR"/>
</dbReference>
<name>A0ABD5UMC2_9EURY</name>
<accession>A0ABD5UMC2</accession>
<evidence type="ECO:0000259" key="1">
    <source>
        <dbReference type="Pfam" id="PF01638"/>
    </source>
</evidence>
<protein>
    <submittedName>
        <fullName evidence="2">Winged helix-turn-helix transcriptional regulator</fullName>
    </submittedName>
</protein>
<dbReference type="AlphaFoldDB" id="A0ABD5UMC2"/>
<dbReference type="SUPFAM" id="SSF46785">
    <property type="entry name" value="Winged helix' DNA-binding domain"/>
    <property type="match status" value="1"/>
</dbReference>
<sequence>MEDNRDIVDYLESKGAIEILAEIGEESACRHFHLRHRINLSSSTLSNRLKEGVQIGLLEQTLLTTPDGQKEKGYKLTEKGKKIFEMIEGTELSEMYRERKRLEDSISKQESDLLNTIQKHVSN</sequence>